<proteinExistence type="predicted"/>
<evidence type="ECO:0000313" key="2">
    <source>
        <dbReference type="Proteomes" id="UP000237000"/>
    </source>
</evidence>
<gene>
    <name evidence="1" type="ORF">TorRG33x02_172850</name>
</gene>
<evidence type="ECO:0000313" key="1">
    <source>
        <dbReference type="EMBL" id="PON86901.1"/>
    </source>
</evidence>
<dbReference type="OrthoDB" id="10377285at2759"/>
<accession>A0A2P5EMV4</accession>
<comment type="caution">
    <text evidence="1">The sequence shown here is derived from an EMBL/GenBank/DDBJ whole genome shotgun (WGS) entry which is preliminary data.</text>
</comment>
<feature type="non-terminal residue" evidence="1">
    <location>
        <position position="1"/>
    </location>
</feature>
<dbReference type="Proteomes" id="UP000237000">
    <property type="component" value="Unassembled WGS sequence"/>
</dbReference>
<protein>
    <submittedName>
        <fullName evidence="1">Uncharacterized protein</fullName>
    </submittedName>
</protein>
<reference evidence="2" key="1">
    <citation type="submission" date="2016-06" db="EMBL/GenBank/DDBJ databases">
        <title>Parallel loss of symbiosis genes in relatives of nitrogen-fixing non-legume Parasponia.</title>
        <authorList>
            <person name="Van Velzen R."/>
            <person name="Holmer R."/>
            <person name="Bu F."/>
            <person name="Rutten L."/>
            <person name="Van Zeijl A."/>
            <person name="Liu W."/>
            <person name="Santuari L."/>
            <person name="Cao Q."/>
            <person name="Sharma T."/>
            <person name="Shen D."/>
            <person name="Roswanjaya Y."/>
            <person name="Wardhani T."/>
            <person name="Kalhor M.S."/>
            <person name="Jansen J."/>
            <person name="Van den Hoogen J."/>
            <person name="Gungor B."/>
            <person name="Hartog M."/>
            <person name="Hontelez J."/>
            <person name="Verver J."/>
            <person name="Yang W.-C."/>
            <person name="Schijlen E."/>
            <person name="Repin R."/>
            <person name="Schilthuizen M."/>
            <person name="Schranz E."/>
            <person name="Heidstra R."/>
            <person name="Miyata K."/>
            <person name="Fedorova E."/>
            <person name="Kohlen W."/>
            <person name="Bisseling T."/>
            <person name="Smit S."/>
            <person name="Geurts R."/>
        </authorList>
    </citation>
    <scope>NUCLEOTIDE SEQUENCE [LARGE SCALE GENOMIC DNA]</scope>
    <source>
        <strain evidence="2">cv. RG33-2</strain>
    </source>
</reference>
<dbReference type="EMBL" id="JXTC01000124">
    <property type="protein sequence ID" value="PON86901.1"/>
    <property type="molecule type" value="Genomic_DNA"/>
</dbReference>
<sequence length="53" mass="6063">GSVKWETLKEIRISDAFEWTVLDTVGNINLTFDGLHILFLVDIDLEDLMLISL</sequence>
<name>A0A2P5EMV4_TREOI</name>
<dbReference type="InParanoid" id="A0A2P5EMV4"/>
<dbReference type="AlphaFoldDB" id="A0A2P5EMV4"/>
<keyword evidence="2" id="KW-1185">Reference proteome</keyword>
<organism evidence="1 2">
    <name type="scientific">Trema orientale</name>
    <name type="common">Charcoal tree</name>
    <name type="synonym">Celtis orientalis</name>
    <dbReference type="NCBI Taxonomy" id="63057"/>
    <lineage>
        <taxon>Eukaryota</taxon>
        <taxon>Viridiplantae</taxon>
        <taxon>Streptophyta</taxon>
        <taxon>Embryophyta</taxon>
        <taxon>Tracheophyta</taxon>
        <taxon>Spermatophyta</taxon>
        <taxon>Magnoliopsida</taxon>
        <taxon>eudicotyledons</taxon>
        <taxon>Gunneridae</taxon>
        <taxon>Pentapetalae</taxon>
        <taxon>rosids</taxon>
        <taxon>fabids</taxon>
        <taxon>Rosales</taxon>
        <taxon>Cannabaceae</taxon>
        <taxon>Trema</taxon>
    </lineage>
</organism>